<comment type="caution">
    <text evidence="3">The sequence shown here is derived from an EMBL/GenBank/DDBJ whole genome shotgun (WGS) entry which is preliminary data.</text>
</comment>
<sequence length="78" mass="8418">MSETQEPNPPTSVEETEPKPDSGTDKPEDGCGKCCKKLMSLIGLGNVDPKIIHFGVITLAAAVVVAHLVIKHRNHHCF</sequence>
<dbReference type="Proteomes" id="UP001142055">
    <property type="component" value="Chromosome 1"/>
</dbReference>
<dbReference type="EMBL" id="JAPWDV010000001">
    <property type="protein sequence ID" value="KAJ6222374.1"/>
    <property type="molecule type" value="Genomic_DNA"/>
</dbReference>
<evidence type="ECO:0000313" key="4">
    <source>
        <dbReference type="Proteomes" id="UP001142055"/>
    </source>
</evidence>
<keyword evidence="2" id="KW-0812">Transmembrane</keyword>
<dbReference type="AlphaFoldDB" id="A0A9Q0MB38"/>
<keyword evidence="2" id="KW-1133">Transmembrane helix</keyword>
<keyword evidence="4" id="KW-1185">Reference proteome</keyword>
<proteinExistence type="predicted"/>
<organism evidence="3 4">
    <name type="scientific">Blomia tropicalis</name>
    <name type="common">Mite</name>
    <dbReference type="NCBI Taxonomy" id="40697"/>
    <lineage>
        <taxon>Eukaryota</taxon>
        <taxon>Metazoa</taxon>
        <taxon>Ecdysozoa</taxon>
        <taxon>Arthropoda</taxon>
        <taxon>Chelicerata</taxon>
        <taxon>Arachnida</taxon>
        <taxon>Acari</taxon>
        <taxon>Acariformes</taxon>
        <taxon>Sarcoptiformes</taxon>
        <taxon>Astigmata</taxon>
        <taxon>Glycyphagoidea</taxon>
        <taxon>Echimyopodidae</taxon>
        <taxon>Blomia</taxon>
    </lineage>
</organism>
<keyword evidence="2" id="KW-0472">Membrane</keyword>
<gene>
    <name evidence="3" type="ORF">RDWZM_000919</name>
</gene>
<feature type="transmembrane region" description="Helical" evidence="2">
    <location>
        <begin position="51"/>
        <end position="70"/>
    </location>
</feature>
<protein>
    <submittedName>
        <fullName evidence="3">Uncharacterized protein</fullName>
    </submittedName>
</protein>
<evidence type="ECO:0000313" key="3">
    <source>
        <dbReference type="EMBL" id="KAJ6222374.1"/>
    </source>
</evidence>
<name>A0A9Q0MB38_BLOTA</name>
<feature type="compositionally biased region" description="Basic and acidic residues" evidence="1">
    <location>
        <begin position="16"/>
        <end position="29"/>
    </location>
</feature>
<reference evidence="3" key="1">
    <citation type="submission" date="2022-12" db="EMBL/GenBank/DDBJ databases">
        <title>Genome assemblies of Blomia tropicalis.</title>
        <authorList>
            <person name="Cui Y."/>
        </authorList>
    </citation>
    <scope>NUCLEOTIDE SEQUENCE</scope>
    <source>
        <tissue evidence="3">Adult mites</tissue>
    </source>
</reference>
<evidence type="ECO:0000256" key="1">
    <source>
        <dbReference type="SAM" id="MobiDB-lite"/>
    </source>
</evidence>
<accession>A0A9Q0MB38</accession>
<feature type="region of interest" description="Disordered" evidence="1">
    <location>
        <begin position="1"/>
        <end position="29"/>
    </location>
</feature>
<evidence type="ECO:0000256" key="2">
    <source>
        <dbReference type="SAM" id="Phobius"/>
    </source>
</evidence>